<gene>
    <name evidence="10" type="ORF">MKW98_020900</name>
</gene>
<feature type="domain" description="Casparian strip membrane protein" evidence="9">
    <location>
        <begin position="2"/>
        <end position="91"/>
    </location>
</feature>
<comment type="subcellular location">
    <subcellularLocation>
        <location evidence="1 8">Cell membrane</location>
        <topology evidence="1 8">Multi-pass membrane protein</topology>
    </subcellularLocation>
</comment>
<dbReference type="GO" id="GO:0005886">
    <property type="term" value="C:plasma membrane"/>
    <property type="evidence" value="ECO:0007669"/>
    <property type="project" value="UniProtKB-SubCell"/>
</dbReference>
<proteinExistence type="inferred from homology"/>
<reference evidence="10" key="1">
    <citation type="submission" date="2022-04" db="EMBL/GenBank/DDBJ databases">
        <title>A functionally conserved STORR gene fusion in Papaver species that diverged 16.8 million years ago.</title>
        <authorList>
            <person name="Catania T."/>
        </authorList>
    </citation>
    <scope>NUCLEOTIDE SEQUENCE</scope>
    <source>
        <strain evidence="10">S-188037</strain>
    </source>
</reference>
<feature type="non-terminal residue" evidence="10">
    <location>
        <position position="1"/>
    </location>
</feature>
<dbReference type="PANTHER" id="PTHR36488">
    <property type="entry name" value="CASP-LIKE PROTEIN 1U1"/>
    <property type="match status" value="1"/>
</dbReference>
<keyword evidence="7 8" id="KW-0472">Membrane</keyword>
<dbReference type="InterPro" id="IPR006702">
    <property type="entry name" value="CASP_dom"/>
</dbReference>
<protein>
    <recommendedName>
        <fullName evidence="8">CASP-like protein</fullName>
    </recommendedName>
</protein>
<evidence type="ECO:0000256" key="6">
    <source>
        <dbReference type="ARBA" id="ARBA00022989"/>
    </source>
</evidence>
<keyword evidence="5 8" id="KW-0812">Transmembrane</keyword>
<evidence type="ECO:0000256" key="1">
    <source>
        <dbReference type="ARBA" id="ARBA00004651"/>
    </source>
</evidence>
<keyword evidence="6 8" id="KW-1133">Transmembrane helix</keyword>
<evidence type="ECO:0000256" key="7">
    <source>
        <dbReference type="ARBA" id="ARBA00023136"/>
    </source>
</evidence>
<feature type="transmembrane region" description="Helical" evidence="8">
    <location>
        <begin position="6"/>
        <end position="22"/>
    </location>
</feature>
<evidence type="ECO:0000256" key="8">
    <source>
        <dbReference type="RuleBase" id="RU361233"/>
    </source>
</evidence>
<comment type="subunit">
    <text evidence="3 8">Homodimer and heterodimers.</text>
</comment>
<feature type="transmembrane region" description="Helical" evidence="8">
    <location>
        <begin position="72"/>
        <end position="97"/>
    </location>
</feature>
<dbReference type="AlphaFoldDB" id="A0AAD4TG98"/>
<dbReference type="EMBL" id="JAJJMB010001778">
    <property type="protein sequence ID" value="KAI3955267.1"/>
    <property type="molecule type" value="Genomic_DNA"/>
</dbReference>
<evidence type="ECO:0000256" key="3">
    <source>
        <dbReference type="ARBA" id="ARBA00011489"/>
    </source>
</evidence>
<dbReference type="InterPro" id="IPR006459">
    <property type="entry name" value="CASP/CASPL"/>
</dbReference>
<evidence type="ECO:0000259" key="9">
    <source>
        <dbReference type="Pfam" id="PF04535"/>
    </source>
</evidence>
<sequence length="109" mass="11786">LFMVVNIAACVYSALSLILVIGNRCDLAVINLDLIILSLLCYANGAAASVFVLGDNVYGNSHKQWEKVCNLFGSYCSHTATSIFSSMSAALLFISLLARAAQRLHRKCL</sequence>
<keyword evidence="11" id="KW-1185">Reference proteome</keyword>
<comment type="caution">
    <text evidence="10">The sequence shown here is derived from an EMBL/GenBank/DDBJ whole genome shotgun (WGS) entry which is preliminary data.</text>
</comment>
<evidence type="ECO:0000313" key="11">
    <source>
        <dbReference type="Proteomes" id="UP001202328"/>
    </source>
</evidence>
<dbReference type="Proteomes" id="UP001202328">
    <property type="component" value="Unassembled WGS sequence"/>
</dbReference>
<dbReference type="NCBIfam" id="TIGR01569">
    <property type="entry name" value="A_tha_TIGR01569"/>
    <property type="match status" value="1"/>
</dbReference>
<evidence type="ECO:0000256" key="4">
    <source>
        <dbReference type="ARBA" id="ARBA00022475"/>
    </source>
</evidence>
<evidence type="ECO:0000256" key="2">
    <source>
        <dbReference type="ARBA" id="ARBA00007651"/>
    </source>
</evidence>
<comment type="caution">
    <text evidence="8">Lacks conserved residue(s) required for the propagation of feature annotation.</text>
</comment>
<dbReference type="PANTHER" id="PTHR36488:SF8">
    <property type="entry name" value="CASP-LIKE PROTEIN 1U1"/>
    <property type="match status" value="1"/>
</dbReference>
<comment type="similarity">
    <text evidence="2 8">Belongs to the Casparian strip membrane proteins (CASP) family.</text>
</comment>
<name>A0AAD4TG98_9MAGN</name>
<feature type="transmembrane region" description="Helical" evidence="8">
    <location>
        <begin position="34"/>
        <end position="52"/>
    </location>
</feature>
<evidence type="ECO:0000313" key="10">
    <source>
        <dbReference type="EMBL" id="KAI3955267.1"/>
    </source>
</evidence>
<evidence type="ECO:0000256" key="5">
    <source>
        <dbReference type="ARBA" id="ARBA00022692"/>
    </source>
</evidence>
<organism evidence="10 11">
    <name type="scientific">Papaver atlanticum</name>
    <dbReference type="NCBI Taxonomy" id="357466"/>
    <lineage>
        <taxon>Eukaryota</taxon>
        <taxon>Viridiplantae</taxon>
        <taxon>Streptophyta</taxon>
        <taxon>Embryophyta</taxon>
        <taxon>Tracheophyta</taxon>
        <taxon>Spermatophyta</taxon>
        <taxon>Magnoliopsida</taxon>
        <taxon>Ranunculales</taxon>
        <taxon>Papaveraceae</taxon>
        <taxon>Papaveroideae</taxon>
        <taxon>Papaver</taxon>
    </lineage>
</organism>
<keyword evidence="4 8" id="KW-1003">Cell membrane</keyword>
<accession>A0AAD4TG98</accession>
<dbReference type="Pfam" id="PF04535">
    <property type="entry name" value="CASP_dom"/>
    <property type="match status" value="1"/>
</dbReference>
<dbReference type="InterPro" id="IPR044173">
    <property type="entry name" value="CASPL"/>
</dbReference>